<dbReference type="EMBL" id="FUZT01000003">
    <property type="protein sequence ID" value="SKC59054.1"/>
    <property type="molecule type" value="Genomic_DNA"/>
</dbReference>
<name>A0A1T5K611_9FIRM</name>
<dbReference type="PANTHER" id="PTHR30514">
    <property type="entry name" value="GLUCOKINASE"/>
    <property type="match status" value="1"/>
</dbReference>
<evidence type="ECO:0000256" key="2">
    <source>
        <dbReference type="ARBA" id="ARBA00023125"/>
    </source>
</evidence>
<gene>
    <name evidence="6" type="ORF">SAMN02194393_01648</name>
</gene>
<dbReference type="CDD" id="cd05013">
    <property type="entry name" value="SIS_RpiR"/>
    <property type="match status" value="1"/>
</dbReference>
<dbReference type="GO" id="GO:0003700">
    <property type="term" value="F:DNA-binding transcription factor activity"/>
    <property type="evidence" value="ECO:0007669"/>
    <property type="project" value="InterPro"/>
</dbReference>
<dbReference type="SUPFAM" id="SSF46689">
    <property type="entry name" value="Homeodomain-like"/>
    <property type="match status" value="1"/>
</dbReference>
<evidence type="ECO:0000313" key="7">
    <source>
        <dbReference type="Proteomes" id="UP000190285"/>
    </source>
</evidence>
<dbReference type="Gene3D" id="1.10.10.10">
    <property type="entry name" value="Winged helix-like DNA-binding domain superfamily/Winged helix DNA-binding domain"/>
    <property type="match status" value="1"/>
</dbReference>
<dbReference type="PANTHER" id="PTHR30514:SF1">
    <property type="entry name" value="HTH-TYPE TRANSCRIPTIONAL REGULATOR HEXR-RELATED"/>
    <property type="match status" value="1"/>
</dbReference>
<dbReference type="GO" id="GO:0097367">
    <property type="term" value="F:carbohydrate derivative binding"/>
    <property type="evidence" value="ECO:0007669"/>
    <property type="project" value="InterPro"/>
</dbReference>
<dbReference type="GO" id="GO:0003677">
    <property type="term" value="F:DNA binding"/>
    <property type="evidence" value="ECO:0007669"/>
    <property type="project" value="UniProtKB-KW"/>
</dbReference>
<organism evidence="6 7">
    <name type="scientific">Maledivibacter halophilus</name>
    <dbReference type="NCBI Taxonomy" id="36842"/>
    <lineage>
        <taxon>Bacteria</taxon>
        <taxon>Bacillati</taxon>
        <taxon>Bacillota</taxon>
        <taxon>Clostridia</taxon>
        <taxon>Peptostreptococcales</taxon>
        <taxon>Caminicellaceae</taxon>
        <taxon>Maledivibacter</taxon>
    </lineage>
</organism>
<proteinExistence type="predicted"/>
<dbReference type="PROSITE" id="PS51464">
    <property type="entry name" value="SIS"/>
    <property type="match status" value="1"/>
</dbReference>
<dbReference type="Pfam" id="PF01418">
    <property type="entry name" value="HTH_6"/>
    <property type="match status" value="1"/>
</dbReference>
<evidence type="ECO:0000256" key="1">
    <source>
        <dbReference type="ARBA" id="ARBA00023015"/>
    </source>
</evidence>
<dbReference type="InterPro" id="IPR036388">
    <property type="entry name" value="WH-like_DNA-bd_sf"/>
</dbReference>
<dbReference type="Pfam" id="PF01380">
    <property type="entry name" value="SIS"/>
    <property type="match status" value="1"/>
</dbReference>
<keyword evidence="7" id="KW-1185">Reference proteome</keyword>
<keyword evidence="3" id="KW-0804">Transcription</keyword>
<dbReference type="InterPro" id="IPR009057">
    <property type="entry name" value="Homeodomain-like_sf"/>
</dbReference>
<keyword evidence="2" id="KW-0238">DNA-binding</keyword>
<dbReference type="GO" id="GO:1901135">
    <property type="term" value="P:carbohydrate derivative metabolic process"/>
    <property type="evidence" value="ECO:0007669"/>
    <property type="project" value="InterPro"/>
</dbReference>
<dbReference type="Proteomes" id="UP000190285">
    <property type="component" value="Unassembled WGS sequence"/>
</dbReference>
<dbReference type="InterPro" id="IPR035472">
    <property type="entry name" value="RpiR-like_SIS"/>
</dbReference>
<dbReference type="InterPro" id="IPR046348">
    <property type="entry name" value="SIS_dom_sf"/>
</dbReference>
<accession>A0A1T5K611</accession>
<dbReference type="InterPro" id="IPR047640">
    <property type="entry name" value="RpiR-like"/>
</dbReference>
<evidence type="ECO:0000256" key="3">
    <source>
        <dbReference type="ARBA" id="ARBA00023163"/>
    </source>
</evidence>
<feature type="domain" description="HTH rpiR-type" evidence="4">
    <location>
        <begin position="6"/>
        <end position="82"/>
    </location>
</feature>
<dbReference type="InterPro" id="IPR000281">
    <property type="entry name" value="HTH_RpiR"/>
</dbReference>
<reference evidence="6 7" key="1">
    <citation type="submission" date="2017-02" db="EMBL/GenBank/DDBJ databases">
        <authorList>
            <person name="Peterson S.W."/>
        </authorList>
    </citation>
    <scope>NUCLEOTIDE SEQUENCE [LARGE SCALE GENOMIC DNA]</scope>
    <source>
        <strain evidence="6 7">M1</strain>
    </source>
</reference>
<dbReference type="PROSITE" id="PS51071">
    <property type="entry name" value="HTH_RPIR"/>
    <property type="match status" value="1"/>
</dbReference>
<evidence type="ECO:0000259" key="4">
    <source>
        <dbReference type="PROSITE" id="PS51071"/>
    </source>
</evidence>
<feature type="domain" description="SIS" evidence="5">
    <location>
        <begin position="125"/>
        <end position="276"/>
    </location>
</feature>
<dbReference type="SUPFAM" id="SSF53697">
    <property type="entry name" value="SIS domain"/>
    <property type="match status" value="1"/>
</dbReference>
<dbReference type="RefSeq" id="WP_079490759.1">
    <property type="nucleotide sequence ID" value="NZ_FUZT01000003.1"/>
</dbReference>
<dbReference type="InterPro" id="IPR001347">
    <property type="entry name" value="SIS_dom"/>
</dbReference>
<dbReference type="OrthoDB" id="9762536at2"/>
<dbReference type="Gene3D" id="3.40.50.10490">
    <property type="entry name" value="Glucose-6-phosphate isomerase like protein, domain 1"/>
    <property type="match status" value="1"/>
</dbReference>
<sequence>MDKGINNVLNSIQIAYESLFDAEKKVADYVLQFPEEAINMTITELSEKSDVSDATIVRFCKKLGFNGYQHFKMTLAKKFVNPNNIIPATVDLKDIKSSIKSIMSYKVEELKLTSESLDVNMMTMCIDKIINSNYIYFYAAGNSLPVAMDAAYKFNLIGIRSHVDIISEMQISSAYSLTENDIAFGISNSGTSKSILKIFEIAKERGATTICLTSSKKSPLVNLSDYKLFTVTNEELFFKEFSYTRVPAFSVIDTIFLLVYKSIMGNAYKDMNIREEVLSNNKY</sequence>
<evidence type="ECO:0000259" key="5">
    <source>
        <dbReference type="PROSITE" id="PS51464"/>
    </source>
</evidence>
<protein>
    <submittedName>
        <fullName evidence="6">Transcriptional regulator, RpiR family</fullName>
    </submittedName>
</protein>
<keyword evidence="1" id="KW-0805">Transcription regulation</keyword>
<evidence type="ECO:0000313" key="6">
    <source>
        <dbReference type="EMBL" id="SKC59054.1"/>
    </source>
</evidence>
<dbReference type="STRING" id="36842.SAMN02194393_01648"/>
<dbReference type="AlphaFoldDB" id="A0A1T5K611"/>